<sequence length="186" mass="20038">MFVKRVVRNVSLAVCLGCLAAVGRVAVGCGPAAEPSGKPTEPAPIDARADPSALFVEEFLKGLVDQNWAEAHARLSVSAQAKFTSEGLKARFRKGAAGALPSKAAVDWTQSKAVLPPDSQFVAREQFGIDTDDPVSSWTRWVRLRLRAETESNAAVEFDVLALTVSQNSETRIGYVRFEFARSTGD</sequence>
<proteinExistence type="predicted"/>
<dbReference type="AlphaFoldDB" id="A0A809RVT3"/>
<dbReference type="Proteomes" id="UP000662873">
    <property type="component" value="Chromosome"/>
</dbReference>
<keyword evidence="1" id="KW-0732">Signal</keyword>
<evidence type="ECO:0008006" key="4">
    <source>
        <dbReference type="Google" id="ProtNLM"/>
    </source>
</evidence>
<evidence type="ECO:0000313" key="2">
    <source>
        <dbReference type="EMBL" id="BBO23942.1"/>
    </source>
</evidence>
<evidence type="ECO:0000256" key="1">
    <source>
        <dbReference type="SAM" id="SignalP"/>
    </source>
</evidence>
<name>A0A809RVT3_9BACT</name>
<accession>A0A809RVT3</accession>
<dbReference type="EMBL" id="AP021858">
    <property type="protein sequence ID" value="BBO23942.1"/>
    <property type="molecule type" value="Genomic_DNA"/>
</dbReference>
<evidence type="ECO:0000313" key="3">
    <source>
        <dbReference type="Proteomes" id="UP000662873"/>
    </source>
</evidence>
<feature type="signal peptide" evidence="1">
    <location>
        <begin position="1"/>
        <end position="20"/>
    </location>
</feature>
<gene>
    <name evidence="2" type="ORF">NPRO_15370</name>
</gene>
<reference evidence="2" key="1">
    <citation type="journal article" name="DNA Res.">
        <title>The physiological potential of anammox bacteria as revealed by their core genome structure.</title>
        <authorList>
            <person name="Okubo T."/>
            <person name="Toyoda A."/>
            <person name="Fukuhara K."/>
            <person name="Uchiyama I."/>
            <person name="Harigaya Y."/>
            <person name="Kuroiwa M."/>
            <person name="Suzuki T."/>
            <person name="Murakami Y."/>
            <person name="Suwa Y."/>
            <person name="Takami H."/>
        </authorList>
    </citation>
    <scope>NUCLEOTIDE SEQUENCE</scope>
    <source>
        <strain evidence="2">317325-2</strain>
    </source>
</reference>
<organism evidence="2 3">
    <name type="scientific">Candidatus Nitrosymbiomonas proteolyticus</name>
    <dbReference type="NCBI Taxonomy" id="2608984"/>
    <lineage>
        <taxon>Bacteria</taxon>
        <taxon>Bacillati</taxon>
        <taxon>Armatimonadota</taxon>
        <taxon>Armatimonadota incertae sedis</taxon>
        <taxon>Candidatus Nitrosymbiomonas</taxon>
    </lineage>
</organism>
<dbReference type="KEGG" id="npy:NPRO_15370"/>
<protein>
    <recommendedName>
        <fullName evidence="4">Lipoprotein</fullName>
    </recommendedName>
</protein>
<feature type="chain" id="PRO_5035211019" description="Lipoprotein" evidence="1">
    <location>
        <begin position="21"/>
        <end position="186"/>
    </location>
</feature>